<comment type="caution">
    <text evidence="2">The sequence shown here is derived from an EMBL/GenBank/DDBJ whole genome shotgun (WGS) entry which is preliminary data.</text>
</comment>
<sequence length="290" mass="32570">MEERLDIVLFNIRPFYTSQLALHPIDTWSELKQKCRLLESAKLRSDLFTEPPKNNSSCLAPDLSYKAFGRFGIVKFYIIPGVTTELLFGTNFWKEFNIAPDILSLLPDKEYFSSSEPVKTIATSERWLRDFDSLSEPERKQAEDVIRQFEEISADKKGLGLTHLVSHKIDTGDHSPIKQHYYPISPERLIELNKHLDQMLQDDVVEPSNSVWNNYVTLAPKSDESTENVHSATSSARGAIDAETPDLVGGSADAGGRTPARCVGVLPKRERNYQNAAYNGAYAGTSGMRN</sequence>
<protein>
    <submittedName>
        <fullName evidence="2">Uncharacterized protein</fullName>
    </submittedName>
</protein>
<evidence type="ECO:0000313" key="2">
    <source>
        <dbReference type="EMBL" id="CAB3250093.1"/>
    </source>
</evidence>
<reference evidence="2 3" key="1">
    <citation type="submission" date="2020-04" db="EMBL/GenBank/DDBJ databases">
        <authorList>
            <person name="Wallbank WR R."/>
            <person name="Pardo Diaz C."/>
            <person name="Kozak K."/>
            <person name="Martin S."/>
            <person name="Jiggins C."/>
            <person name="Moest M."/>
            <person name="Warren A I."/>
            <person name="Byers J.R.P. K."/>
            <person name="Montejo-Kovacevich G."/>
            <person name="Yen C E."/>
        </authorList>
    </citation>
    <scope>NUCLEOTIDE SEQUENCE [LARGE SCALE GENOMIC DNA]</scope>
</reference>
<evidence type="ECO:0000313" key="3">
    <source>
        <dbReference type="Proteomes" id="UP000494256"/>
    </source>
</evidence>
<dbReference type="InterPro" id="IPR043502">
    <property type="entry name" value="DNA/RNA_pol_sf"/>
</dbReference>
<organism evidence="2 3">
    <name type="scientific">Arctia plantaginis</name>
    <name type="common">Wood tiger moth</name>
    <name type="synonym">Phalaena plantaginis</name>
    <dbReference type="NCBI Taxonomy" id="874455"/>
    <lineage>
        <taxon>Eukaryota</taxon>
        <taxon>Metazoa</taxon>
        <taxon>Ecdysozoa</taxon>
        <taxon>Arthropoda</taxon>
        <taxon>Hexapoda</taxon>
        <taxon>Insecta</taxon>
        <taxon>Pterygota</taxon>
        <taxon>Neoptera</taxon>
        <taxon>Endopterygota</taxon>
        <taxon>Lepidoptera</taxon>
        <taxon>Glossata</taxon>
        <taxon>Ditrysia</taxon>
        <taxon>Noctuoidea</taxon>
        <taxon>Erebidae</taxon>
        <taxon>Arctiinae</taxon>
        <taxon>Arctia</taxon>
    </lineage>
</organism>
<dbReference type="GO" id="GO:0071897">
    <property type="term" value="P:DNA biosynthetic process"/>
    <property type="evidence" value="ECO:0007669"/>
    <property type="project" value="UniProtKB-ARBA"/>
</dbReference>
<dbReference type="Gene3D" id="3.10.10.10">
    <property type="entry name" value="HIV Type 1 Reverse Transcriptase, subunit A, domain 1"/>
    <property type="match status" value="1"/>
</dbReference>
<dbReference type="EMBL" id="CADEBD010000345">
    <property type="protein sequence ID" value="CAB3250093.1"/>
    <property type="molecule type" value="Genomic_DNA"/>
</dbReference>
<evidence type="ECO:0000256" key="1">
    <source>
        <dbReference type="SAM" id="MobiDB-lite"/>
    </source>
</evidence>
<dbReference type="AlphaFoldDB" id="A0A8S1ATN2"/>
<accession>A0A8S1ATN2</accession>
<name>A0A8S1ATN2_ARCPL</name>
<dbReference type="OrthoDB" id="10058185at2759"/>
<proteinExistence type="predicted"/>
<feature type="region of interest" description="Disordered" evidence="1">
    <location>
        <begin position="222"/>
        <end position="256"/>
    </location>
</feature>
<dbReference type="SUPFAM" id="SSF56672">
    <property type="entry name" value="DNA/RNA polymerases"/>
    <property type="match status" value="1"/>
</dbReference>
<dbReference type="Proteomes" id="UP000494256">
    <property type="component" value="Unassembled WGS sequence"/>
</dbReference>
<gene>
    <name evidence="2" type="ORF">APLA_LOCUS12992</name>
</gene>